<name>A0AAN9AT37_9CAEN</name>
<dbReference type="InterPro" id="IPR048365">
    <property type="entry name" value="TNP-like_RNaseH_N"/>
</dbReference>
<dbReference type="Pfam" id="PF21787">
    <property type="entry name" value="TNP-like_RNaseH_N"/>
    <property type="match status" value="1"/>
</dbReference>
<dbReference type="EMBL" id="JBAMIC010000021">
    <property type="protein sequence ID" value="KAK7092743.1"/>
    <property type="molecule type" value="Genomic_DNA"/>
</dbReference>
<reference evidence="8 9" key="1">
    <citation type="submission" date="2024-02" db="EMBL/GenBank/DDBJ databases">
        <title>Chromosome-scale genome assembly of the rough periwinkle Littorina saxatilis.</title>
        <authorList>
            <person name="De Jode A."/>
            <person name="Faria R."/>
            <person name="Formenti G."/>
            <person name="Sims Y."/>
            <person name="Smith T.P."/>
            <person name="Tracey A."/>
            <person name="Wood J.M.D."/>
            <person name="Zagrodzka Z.B."/>
            <person name="Johannesson K."/>
            <person name="Butlin R.K."/>
            <person name="Leder E.H."/>
        </authorList>
    </citation>
    <scope>NUCLEOTIDE SEQUENCE [LARGE SCALE GENOMIC DNA]</scope>
    <source>
        <strain evidence="8">Snail1</strain>
        <tissue evidence="8">Muscle</tissue>
    </source>
</reference>
<comment type="caution">
    <text evidence="8">The sequence shown here is derived from an EMBL/GenBank/DDBJ whole genome shotgun (WGS) entry which is preliminary data.</text>
</comment>
<evidence type="ECO:0000256" key="4">
    <source>
        <dbReference type="ARBA" id="ARBA00023125"/>
    </source>
</evidence>
<dbReference type="InterPro" id="IPR006612">
    <property type="entry name" value="THAP_Znf"/>
</dbReference>
<dbReference type="Proteomes" id="UP001374579">
    <property type="component" value="Unassembled WGS sequence"/>
</dbReference>
<dbReference type="InterPro" id="IPR048366">
    <property type="entry name" value="TNP-like_GBD"/>
</dbReference>
<evidence type="ECO:0000256" key="5">
    <source>
        <dbReference type="PROSITE-ProRule" id="PRU00309"/>
    </source>
</evidence>
<evidence type="ECO:0000313" key="8">
    <source>
        <dbReference type="EMBL" id="KAK7092743.1"/>
    </source>
</evidence>
<organism evidence="8 9">
    <name type="scientific">Littorina saxatilis</name>
    <dbReference type="NCBI Taxonomy" id="31220"/>
    <lineage>
        <taxon>Eukaryota</taxon>
        <taxon>Metazoa</taxon>
        <taxon>Spiralia</taxon>
        <taxon>Lophotrochozoa</taxon>
        <taxon>Mollusca</taxon>
        <taxon>Gastropoda</taxon>
        <taxon>Caenogastropoda</taxon>
        <taxon>Littorinimorpha</taxon>
        <taxon>Littorinoidea</taxon>
        <taxon>Littorinidae</taxon>
        <taxon>Littorina</taxon>
    </lineage>
</organism>
<proteinExistence type="predicted"/>
<feature type="region of interest" description="Disordered" evidence="6">
    <location>
        <begin position="828"/>
        <end position="855"/>
    </location>
</feature>
<evidence type="ECO:0000256" key="1">
    <source>
        <dbReference type="ARBA" id="ARBA00022723"/>
    </source>
</evidence>
<keyword evidence="2 5" id="KW-0863">Zinc-finger</keyword>
<dbReference type="Pfam" id="PF21788">
    <property type="entry name" value="TNP-like_GBD"/>
    <property type="match status" value="1"/>
</dbReference>
<feature type="domain" description="THAP-type" evidence="7">
    <location>
        <begin position="1"/>
        <end position="91"/>
    </location>
</feature>
<accession>A0AAN9AT37</accession>
<dbReference type="AlphaFoldDB" id="A0AAN9AT37"/>
<dbReference type="PROSITE" id="PS50950">
    <property type="entry name" value="ZF_THAP"/>
    <property type="match status" value="1"/>
</dbReference>
<evidence type="ECO:0000259" key="7">
    <source>
        <dbReference type="PROSITE" id="PS50950"/>
    </source>
</evidence>
<dbReference type="GO" id="GO:0008270">
    <property type="term" value="F:zinc ion binding"/>
    <property type="evidence" value="ECO:0007669"/>
    <property type="project" value="UniProtKB-KW"/>
</dbReference>
<evidence type="ECO:0000256" key="3">
    <source>
        <dbReference type="ARBA" id="ARBA00022833"/>
    </source>
</evidence>
<keyword evidence="4 5" id="KW-0238">DNA-binding</keyword>
<dbReference type="GO" id="GO:0003677">
    <property type="term" value="F:DNA binding"/>
    <property type="evidence" value="ECO:0007669"/>
    <property type="project" value="UniProtKB-UniRule"/>
</dbReference>
<gene>
    <name evidence="8" type="ORF">V1264_008441</name>
</gene>
<dbReference type="Pfam" id="PF05485">
    <property type="entry name" value="THAP"/>
    <property type="match status" value="1"/>
</dbReference>
<keyword evidence="9" id="KW-1185">Reference proteome</keyword>
<evidence type="ECO:0000256" key="6">
    <source>
        <dbReference type="SAM" id="MobiDB-lite"/>
    </source>
</evidence>
<dbReference type="SUPFAM" id="SSF57716">
    <property type="entry name" value="Glucocorticoid receptor-like (DNA-binding domain)"/>
    <property type="match status" value="1"/>
</dbReference>
<evidence type="ECO:0000313" key="9">
    <source>
        <dbReference type="Proteomes" id="UP001374579"/>
    </source>
</evidence>
<keyword evidence="1" id="KW-0479">Metal-binding</keyword>
<keyword evidence="3" id="KW-0862">Zinc</keyword>
<sequence length="855" mass="97416">MPSNRNCCIVGCHTTAGKCRGLSFLSIPKAGKSPSADKWRAELIRVIDRCDSSFNPEKACICSRHFEEKDLKRAPSGRCTGLVQGSLPVHWMPRKSIETRKTTRPQPTAREPPPVPERVCYTSFEDLSNDAVKSLPAGWVILQRNTSQLQIGLRLSSGQDQWSILVVIEAQHFLADVKVLDIHGAHLQADLETKKLGSFLRELQAQAMCPGITNPSLQQFAGHPDGKTGYFQHIRYSFEDGKMLHTSCVRSVQCELLIETDKSYCRSCQSVQDILQEKLARHETVKAIKPNDSLRGLSKKQLKEAFKAERKKNFVKQAEEFKARIPSESVDLPEDLHNDLQQAMGSLQDPLQRLFWEEQLKAFEKKEHGMRWHPMMIRLAILIHSKSEAAYETLRKTGVLKLPGKSTLREYTGATESKSGFQPEVVDELKKYARQLPENQRFVVLLHDEMTIKSDLVFESRSGQLVGFVHSDKDCGLKPNRKLATHALVFYAVGINSNLKMSLGFFPTKSATADQLYSLFWQAVACLEEAGFKVVVSTSDKAPPNQRLYQMMGDPDQVVYRTVNLLAPERWIFFISDPPHLIKTVRNNLSSSAEGPSTRCLWNNAHHILWKHFSRLYHQDMEMGVARSGLALQHIRLNPHSVMNVRLAAQTLSSRVAAVMQTYGGLECQETATFVKLMDRFFDCLNTRHLHEAEHKRKPDLRPYTDANDERFRFLQEDFLGYLFQWKASVENRPGFSRAEKAKMYLTYQTHRGLVMTVNGFIEATRFLLTNGVRFVLSNKFCQDPIEEHFGRHRAMGRTSENPNALRFAHQEKSLRLQRQLALTVTPKGNVHSRPQQQPAIPMCRSPLKKKARKN</sequence>
<protein>
    <recommendedName>
        <fullName evidence="7">THAP-type domain-containing protein</fullName>
    </recommendedName>
</protein>
<evidence type="ECO:0000256" key="2">
    <source>
        <dbReference type="ARBA" id="ARBA00022771"/>
    </source>
</evidence>